<dbReference type="AlphaFoldDB" id="X0SWS2"/>
<dbReference type="InterPro" id="IPR050078">
    <property type="entry name" value="Ribosomal_L11_MeTrfase_PrmA"/>
</dbReference>
<dbReference type="EMBL" id="BARS01001121">
    <property type="protein sequence ID" value="GAF85643.1"/>
    <property type="molecule type" value="Genomic_DNA"/>
</dbReference>
<dbReference type="PANTHER" id="PTHR43648:SF1">
    <property type="entry name" value="ELECTRON TRANSFER FLAVOPROTEIN BETA SUBUNIT LYSINE METHYLTRANSFERASE"/>
    <property type="match status" value="1"/>
</dbReference>
<comment type="caution">
    <text evidence="3">The sequence shown here is derived from an EMBL/GenBank/DDBJ whole genome shotgun (WGS) entry which is preliminary data.</text>
</comment>
<keyword evidence="2" id="KW-0808">Transferase</keyword>
<dbReference type="Pfam" id="PF06325">
    <property type="entry name" value="PrmA"/>
    <property type="match status" value="1"/>
</dbReference>
<feature type="non-terminal residue" evidence="3">
    <location>
        <position position="1"/>
    </location>
</feature>
<accession>X0SWS2</accession>
<gene>
    <name evidence="3" type="ORF">S01H1_02348</name>
</gene>
<keyword evidence="1" id="KW-0489">Methyltransferase</keyword>
<protein>
    <recommendedName>
        <fullName evidence="4">Methyltransferase small domain-containing protein</fullName>
    </recommendedName>
</protein>
<dbReference type="GO" id="GO:0032259">
    <property type="term" value="P:methylation"/>
    <property type="evidence" value="ECO:0007669"/>
    <property type="project" value="UniProtKB-KW"/>
</dbReference>
<dbReference type="CDD" id="cd02440">
    <property type="entry name" value="AdoMet_MTases"/>
    <property type="match status" value="1"/>
</dbReference>
<evidence type="ECO:0000256" key="2">
    <source>
        <dbReference type="ARBA" id="ARBA00022679"/>
    </source>
</evidence>
<dbReference type="GO" id="GO:0016279">
    <property type="term" value="F:protein-lysine N-methyltransferase activity"/>
    <property type="evidence" value="ECO:0007669"/>
    <property type="project" value="TreeGrafter"/>
</dbReference>
<proteinExistence type="predicted"/>
<evidence type="ECO:0000313" key="3">
    <source>
        <dbReference type="EMBL" id="GAF85643.1"/>
    </source>
</evidence>
<dbReference type="Gene3D" id="3.40.50.150">
    <property type="entry name" value="Vaccinia Virus protein VP39"/>
    <property type="match status" value="1"/>
</dbReference>
<dbReference type="InterPro" id="IPR029063">
    <property type="entry name" value="SAM-dependent_MTases_sf"/>
</dbReference>
<reference evidence="3" key="1">
    <citation type="journal article" date="2014" name="Front. Microbiol.">
        <title>High frequency of phylogenetically diverse reductive dehalogenase-homologous genes in deep subseafloor sedimentary metagenomes.</title>
        <authorList>
            <person name="Kawai M."/>
            <person name="Futagami T."/>
            <person name="Toyoda A."/>
            <person name="Takaki Y."/>
            <person name="Nishi S."/>
            <person name="Hori S."/>
            <person name="Arai W."/>
            <person name="Tsubouchi T."/>
            <person name="Morono Y."/>
            <person name="Uchiyama I."/>
            <person name="Ito T."/>
            <person name="Fujiyama A."/>
            <person name="Inagaki F."/>
            <person name="Takami H."/>
        </authorList>
    </citation>
    <scope>NUCLEOTIDE SEQUENCE</scope>
    <source>
        <strain evidence="3">Expedition CK06-06</strain>
    </source>
</reference>
<sequence length="184" mass="19831">WEKTEEELGDMNVPPPYWAFAWAGGQALARHLLDNPQIVRGKRPLDLGSGSGLAGIAAMKAGAASVLAADIDTMALAATGLNAAANAVAIEMMAGDLLAADPPGTFDVILVGDLFYERELASRVLTFIETALHNGALILIGDPQRNYFPKGRFEAAAEYHVPVTRELEDAEIRRTTVWRVSKMR</sequence>
<evidence type="ECO:0000256" key="1">
    <source>
        <dbReference type="ARBA" id="ARBA00022603"/>
    </source>
</evidence>
<dbReference type="GO" id="GO:0005759">
    <property type="term" value="C:mitochondrial matrix"/>
    <property type="evidence" value="ECO:0007669"/>
    <property type="project" value="TreeGrafter"/>
</dbReference>
<organism evidence="3">
    <name type="scientific">marine sediment metagenome</name>
    <dbReference type="NCBI Taxonomy" id="412755"/>
    <lineage>
        <taxon>unclassified sequences</taxon>
        <taxon>metagenomes</taxon>
        <taxon>ecological metagenomes</taxon>
    </lineage>
</organism>
<name>X0SWS2_9ZZZZ</name>
<dbReference type="SUPFAM" id="SSF53335">
    <property type="entry name" value="S-adenosyl-L-methionine-dependent methyltransferases"/>
    <property type="match status" value="1"/>
</dbReference>
<dbReference type="PANTHER" id="PTHR43648">
    <property type="entry name" value="ELECTRON TRANSFER FLAVOPROTEIN BETA SUBUNIT LYSINE METHYLTRANSFERASE"/>
    <property type="match status" value="1"/>
</dbReference>
<evidence type="ECO:0008006" key="4">
    <source>
        <dbReference type="Google" id="ProtNLM"/>
    </source>
</evidence>